<proteinExistence type="predicted"/>
<organism evidence="1 2">
    <name type="scientific">Ilyomonas limi</name>
    <dbReference type="NCBI Taxonomy" id="2575867"/>
    <lineage>
        <taxon>Bacteria</taxon>
        <taxon>Pseudomonadati</taxon>
        <taxon>Bacteroidota</taxon>
        <taxon>Chitinophagia</taxon>
        <taxon>Chitinophagales</taxon>
        <taxon>Chitinophagaceae</taxon>
        <taxon>Ilyomonas</taxon>
    </lineage>
</organism>
<accession>A0A4U3L8F6</accession>
<name>A0A4U3L8F6_9BACT</name>
<keyword evidence="2" id="KW-1185">Reference proteome</keyword>
<dbReference type="RefSeq" id="WP_137259845.1">
    <property type="nucleotide sequence ID" value="NZ_SZQL01000001.1"/>
</dbReference>
<dbReference type="OrthoDB" id="1551332at2"/>
<gene>
    <name evidence="1" type="ORF">FC093_00860</name>
</gene>
<protein>
    <submittedName>
        <fullName evidence="1">Uncharacterized protein</fullName>
    </submittedName>
</protein>
<evidence type="ECO:0000313" key="2">
    <source>
        <dbReference type="Proteomes" id="UP000305848"/>
    </source>
</evidence>
<evidence type="ECO:0000313" key="1">
    <source>
        <dbReference type="EMBL" id="TKK71605.1"/>
    </source>
</evidence>
<dbReference type="EMBL" id="SZQL01000001">
    <property type="protein sequence ID" value="TKK71605.1"/>
    <property type="molecule type" value="Genomic_DNA"/>
</dbReference>
<comment type="caution">
    <text evidence="1">The sequence shown here is derived from an EMBL/GenBank/DDBJ whole genome shotgun (WGS) entry which is preliminary data.</text>
</comment>
<reference evidence="1 2" key="1">
    <citation type="submission" date="2019-05" db="EMBL/GenBank/DDBJ databases">
        <title>Panacibacter sp. strain 17mud1-8 Genome sequencing and assembly.</title>
        <authorList>
            <person name="Chhetri G."/>
        </authorList>
    </citation>
    <scope>NUCLEOTIDE SEQUENCE [LARGE SCALE GENOMIC DNA]</scope>
    <source>
        <strain evidence="1 2">17mud1-8</strain>
    </source>
</reference>
<sequence>MRYFHAVQRVTIEQALIQKAKNFAAQVTATTNYADSNQLSTTKIANDHFISKIGEEAVKTVFSKYVPVSGPDYTIYHGKEKSWSDDLYVNRIGLAVKTQKRSMAQRFGLSWTFQSGASRCDVILRKPDAWVVFVAYDDINGNICYVYPPFQMKELTLGEPVLEKLKGFKKVVYANTLPLRK</sequence>
<dbReference type="Proteomes" id="UP000305848">
    <property type="component" value="Unassembled WGS sequence"/>
</dbReference>
<dbReference type="AlphaFoldDB" id="A0A4U3L8F6"/>